<dbReference type="GO" id="GO:0005975">
    <property type="term" value="P:carbohydrate metabolic process"/>
    <property type="evidence" value="ECO:0007669"/>
    <property type="project" value="InterPro"/>
</dbReference>
<dbReference type="Pfam" id="PF02446">
    <property type="entry name" value="Glyco_hydro_77"/>
    <property type="match status" value="1"/>
</dbReference>
<evidence type="ECO:0000256" key="2">
    <source>
        <dbReference type="ARBA" id="ARBA00005684"/>
    </source>
</evidence>
<feature type="compositionally biased region" description="Basic and acidic residues" evidence="11">
    <location>
        <begin position="1"/>
        <end position="16"/>
    </location>
</feature>
<comment type="similarity">
    <text evidence="2 10">Belongs to the disproportionating enzyme family.</text>
</comment>
<evidence type="ECO:0000256" key="1">
    <source>
        <dbReference type="ARBA" id="ARBA00000439"/>
    </source>
</evidence>
<keyword evidence="5 10" id="KW-0328">Glycosyltransferase</keyword>
<reference evidence="12" key="2">
    <citation type="submission" date="2020-09" db="EMBL/GenBank/DDBJ databases">
        <authorList>
            <person name="Sun Q."/>
            <person name="Zhou Y."/>
        </authorList>
    </citation>
    <scope>NUCLEOTIDE SEQUENCE</scope>
    <source>
        <strain evidence="12">CGMCC 1.14988</strain>
    </source>
</reference>
<dbReference type="InterPro" id="IPR017853">
    <property type="entry name" value="GH"/>
</dbReference>
<evidence type="ECO:0000256" key="9">
    <source>
        <dbReference type="ARBA" id="ARBA00031501"/>
    </source>
</evidence>
<dbReference type="AlphaFoldDB" id="A0A8J3EUV7"/>
<dbReference type="Gene3D" id="3.20.20.80">
    <property type="entry name" value="Glycosidases"/>
    <property type="match status" value="1"/>
</dbReference>
<evidence type="ECO:0000313" key="12">
    <source>
        <dbReference type="EMBL" id="GGI07962.1"/>
    </source>
</evidence>
<evidence type="ECO:0000256" key="3">
    <source>
        <dbReference type="ARBA" id="ARBA00012560"/>
    </source>
</evidence>
<organism evidence="12 13">
    <name type="scientific">Egicoccus halophilus</name>
    <dbReference type="NCBI Taxonomy" id="1670830"/>
    <lineage>
        <taxon>Bacteria</taxon>
        <taxon>Bacillati</taxon>
        <taxon>Actinomycetota</taxon>
        <taxon>Nitriliruptoria</taxon>
        <taxon>Egicoccales</taxon>
        <taxon>Egicoccaceae</taxon>
        <taxon>Egicoccus</taxon>
    </lineage>
</organism>
<protein>
    <recommendedName>
        <fullName evidence="4 10">4-alpha-glucanotransferase</fullName>
        <ecNumber evidence="3 10">2.4.1.25</ecNumber>
    </recommendedName>
    <alternativeName>
        <fullName evidence="8 10">Amylomaltase</fullName>
    </alternativeName>
    <alternativeName>
        <fullName evidence="9 10">Disproportionating enzyme</fullName>
    </alternativeName>
</protein>
<keyword evidence="13" id="KW-1185">Reference proteome</keyword>
<evidence type="ECO:0000256" key="5">
    <source>
        <dbReference type="ARBA" id="ARBA00022676"/>
    </source>
</evidence>
<dbReference type="EC" id="2.4.1.25" evidence="3 10"/>
<dbReference type="EMBL" id="BMHA01000010">
    <property type="protein sequence ID" value="GGI07962.1"/>
    <property type="molecule type" value="Genomic_DNA"/>
</dbReference>
<feature type="region of interest" description="Disordered" evidence="11">
    <location>
        <begin position="1"/>
        <end position="26"/>
    </location>
</feature>
<reference evidence="12" key="1">
    <citation type="journal article" date="2014" name="Int. J. Syst. Evol. Microbiol.">
        <title>Complete genome sequence of Corynebacterium casei LMG S-19264T (=DSM 44701T), isolated from a smear-ripened cheese.</title>
        <authorList>
            <consortium name="US DOE Joint Genome Institute (JGI-PGF)"/>
            <person name="Walter F."/>
            <person name="Albersmeier A."/>
            <person name="Kalinowski J."/>
            <person name="Ruckert C."/>
        </authorList>
    </citation>
    <scope>NUCLEOTIDE SEQUENCE</scope>
    <source>
        <strain evidence="12">CGMCC 1.14988</strain>
    </source>
</reference>
<sequence>MEHPGPQRRTDEERRRTGGRSVEPDGWGIVTAYEDAFGAWAEVPAETRDALVRAMGGDPAEDRPPQVDAVLVVRVGETVSVPGAVELRLEDGTQRTLEGSVPDDVPTGYHDLVVEGRDTPRRLIVSPGRCHLPDDLVGWGWSVQLYAARSAGSWGIGDFADLRHLASWSADLGASTMLINPLDAVTPVAPRETSPYYPTSRRFLDPIYLRLDEVPGASDLEGFDRLADDGRALTDDRPIDRDRVMAAKLEVLERLWREGDGCGDEDEFLRFAQQRGEALAVFATFCALAEHHGTGWRQWPAEHRHPANEAVGTFSREHADRVRFHCWLQWLCDEQLRSAGAPLALLGDLPIGADPDGADAWAWQDVLATGVSVGAPPDELGPQGQNWTLPAFVPWKLEAARYEPFIDIVRAALRHVGGLRIDHVLGLFRMFWIPPEGTAADGAYVKMPTDDLFDILALESQRAGAFVVGEDLGTVPEGVREELDDRDVLRYQVWWFEQDPLEDWSEKALASVSTHDLPTVAGVWSGDDARMQAALGHEPDEEWHATLRERIVEATGVPADASAAEAVVALHRHLASAPNQLVLAQLDDAVAAPHRPNVPGTDRTARPENWALPLPVRLEDLPEHPTVQAVNTAMSHGRSQAAGRTPRD</sequence>
<name>A0A8J3EUV7_9ACTN</name>
<dbReference type="NCBIfam" id="TIGR00217">
    <property type="entry name" value="malQ"/>
    <property type="match status" value="1"/>
</dbReference>
<dbReference type="PANTHER" id="PTHR32438:SF5">
    <property type="entry name" value="4-ALPHA-GLUCANOTRANSFERASE DPE1, CHLOROPLASTIC_AMYLOPLASTIC"/>
    <property type="match status" value="1"/>
</dbReference>
<dbReference type="Proteomes" id="UP000650511">
    <property type="component" value="Unassembled WGS sequence"/>
</dbReference>
<evidence type="ECO:0000256" key="10">
    <source>
        <dbReference type="RuleBase" id="RU361207"/>
    </source>
</evidence>
<dbReference type="PANTHER" id="PTHR32438">
    <property type="entry name" value="4-ALPHA-GLUCANOTRANSFERASE DPE1, CHLOROPLASTIC/AMYLOPLASTIC"/>
    <property type="match status" value="1"/>
</dbReference>
<evidence type="ECO:0000313" key="13">
    <source>
        <dbReference type="Proteomes" id="UP000650511"/>
    </source>
</evidence>
<dbReference type="GO" id="GO:0004134">
    <property type="term" value="F:4-alpha-glucanotransferase activity"/>
    <property type="evidence" value="ECO:0007669"/>
    <property type="project" value="UniProtKB-EC"/>
</dbReference>
<evidence type="ECO:0000256" key="6">
    <source>
        <dbReference type="ARBA" id="ARBA00022679"/>
    </source>
</evidence>
<evidence type="ECO:0000256" key="11">
    <source>
        <dbReference type="SAM" id="MobiDB-lite"/>
    </source>
</evidence>
<accession>A0A8J3EUV7</accession>
<evidence type="ECO:0000256" key="4">
    <source>
        <dbReference type="ARBA" id="ARBA00020295"/>
    </source>
</evidence>
<gene>
    <name evidence="12" type="primary">malQ</name>
    <name evidence="12" type="ORF">GCM10011354_26700</name>
</gene>
<dbReference type="SUPFAM" id="SSF51445">
    <property type="entry name" value="(Trans)glycosidases"/>
    <property type="match status" value="1"/>
</dbReference>
<comment type="catalytic activity">
    <reaction evidence="1 10">
        <text>Transfers a segment of a (1-&gt;4)-alpha-D-glucan to a new position in an acceptor, which may be glucose or a (1-&gt;4)-alpha-D-glucan.</text>
        <dbReference type="EC" id="2.4.1.25"/>
    </reaction>
</comment>
<keyword evidence="7 10" id="KW-0119">Carbohydrate metabolism</keyword>
<comment type="caution">
    <text evidence="12">The sequence shown here is derived from an EMBL/GenBank/DDBJ whole genome shotgun (WGS) entry which is preliminary data.</text>
</comment>
<keyword evidence="6 10" id="KW-0808">Transferase</keyword>
<evidence type="ECO:0000256" key="7">
    <source>
        <dbReference type="ARBA" id="ARBA00023277"/>
    </source>
</evidence>
<dbReference type="InterPro" id="IPR003385">
    <property type="entry name" value="Glyco_hydro_77"/>
</dbReference>
<proteinExistence type="inferred from homology"/>
<evidence type="ECO:0000256" key="8">
    <source>
        <dbReference type="ARBA" id="ARBA00031423"/>
    </source>
</evidence>